<feature type="non-terminal residue" evidence="8">
    <location>
        <position position="147"/>
    </location>
</feature>
<dbReference type="OrthoDB" id="1902587at2759"/>
<evidence type="ECO:0000313" key="9">
    <source>
        <dbReference type="Proteomes" id="UP000023152"/>
    </source>
</evidence>
<evidence type="ECO:0000259" key="7">
    <source>
        <dbReference type="PROSITE" id="PS50059"/>
    </source>
</evidence>
<evidence type="ECO:0000313" key="8">
    <source>
        <dbReference type="EMBL" id="ETO00012.1"/>
    </source>
</evidence>
<dbReference type="Proteomes" id="UP000023152">
    <property type="component" value="Unassembled WGS sequence"/>
</dbReference>
<evidence type="ECO:0000256" key="6">
    <source>
        <dbReference type="SAM" id="MobiDB-lite"/>
    </source>
</evidence>
<dbReference type="InterPro" id="IPR001179">
    <property type="entry name" value="PPIase_FKBP_dom"/>
</dbReference>
<keyword evidence="9" id="KW-1185">Reference proteome</keyword>
<keyword evidence="4 5" id="KW-0413">Isomerase</keyword>
<accession>X6LFV4</accession>
<evidence type="ECO:0000256" key="2">
    <source>
        <dbReference type="ARBA" id="ARBA00013194"/>
    </source>
</evidence>
<dbReference type="Gene3D" id="3.10.50.40">
    <property type="match status" value="1"/>
</dbReference>
<evidence type="ECO:0000256" key="5">
    <source>
        <dbReference type="PROSITE-ProRule" id="PRU00277"/>
    </source>
</evidence>
<keyword evidence="3 5" id="KW-0697">Rotamase</keyword>
<evidence type="ECO:0000256" key="3">
    <source>
        <dbReference type="ARBA" id="ARBA00023110"/>
    </source>
</evidence>
<evidence type="ECO:0000256" key="4">
    <source>
        <dbReference type="ARBA" id="ARBA00023235"/>
    </source>
</evidence>
<dbReference type="PANTHER" id="PTHR43811:SF19">
    <property type="entry name" value="39 KDA FK506-BINDING NUCLEAR PROTEIN"/>
    <property type="match status" value="1"/>
</dbReference>
<comment type="catalytic activity">
    <reaction evidence="1 5">
        <text>[protein]-peptidylproline (omega=180) = [protein]-peptidylproline (omega=0)</text>
        <dbReference type="Rhea" id="RHEA:16237"/>
        <dbReference type="Rhea" id="RHEA-COMP:10747"/>
        <dbReference type="Rhea" id="RHEA-COMP:10748"/>
        <dbReference type="ChEBI" id="CHEBI:83833"/>
        <dbReference type="ChEBI" id="CHEBI:83834"/>
        <dbReference type="EC" id="5.2.1.8"/>
    </reaction>
</comment>
<sequence length="147" mass="16880">MQQIIKQQQDEITQLKSEKELNDKKQNEDALILQQLTKETFNKDILPSDENNEDKPVEKPAKKKNEKPTKVVETKENPKAEPAKGKKEEWEEGPEGLKFRDLRVGDGKIVKQGSKVTVFYVGQLPNQKVFDKRINGEGFEFKVGRGE</sequence>
<dbReference type="EC" id="5.2.1.8" evidence="2 5"/>
<dbReference type="Pfam" id="PF00254">
    <property type="entry name" value="FKBP_C"/>
    <property type="match status" value="1"/>
</dbReference>
<protein>
    <recommendedName>
        <fullName evidence="2 5">peptidylprolyl isomerase</fullName>
        <ecNumber evidence="2 5">5.2.1.8</ecNumber>
    </recommendedName>
</protein>
<dbReference type="InterPro" id="IPR046357">
    <property type="entry name" value="PPIase_dom_sf"/>
</dbReference>
<reference evidence="8 9" key="1">
    <citation type="journal article" date="2013" name="Curr. Biol.">
        <title>The Genome of the Foraminiferan Reticulomyxa filosa.</title>
        <authorList>
            <person name="Glockner G."/>
            <person name="Hulsmann N."/>
            <person name="Schleicher M."/>
            <person name="Noegel A.A."/>
            <person name="Eichinger L."/>
            <person name="Gallinger C."/>
            <person name="Pawlowski J."/>
            <person name="Sierra R."/>
            <person name="Euteneuer U."/>
            <person name="Pillet L."/>
            <person name="Moustafa A."/>
            <person name="Platzer M."/>
            <person name="Groth M."/>
            <person name="Szafranski K."/>
            <person name="Schliwa M."/>
        </authorList>
    </citation>
    <scope>NUCLEOTIDE SEQUENCE [LARGE SCALE GENOMIC DNA]</scope>
</reference>
<proteinExistence type="predicted"/>
<dbReference type="EMBL" id="ASPP01042251">
    <property type="protein sequence ID" value="ETO00012.1"/>
    <property type="molecule type" value="Genomic_DNA"/>
</dbReference>
<dbReference type="GO" id="GO:0003755">
    <property type="term" value="F:peptidyl-prolyl cis-trans isomerase activity"/>
    <property type="evidence" value="ECO:0007669"/>
    <property type="project" value="UniProtKB-KW"/>
</dbReference>
<dbReference type="SUPFAM" id="SSF54534">
    <property type="entry name" value="FKBP-like"/>
    <property type="match status" value="1"/>
</dbReference>
<dbReference type="AlphaFoldDB" id="X6LFV4"/>
<dbReference type="PANTHER" id="PTHR43811">
    <property type="entry name" value="FKBP-TYPE PEPTIDYL-PROLYL CIS-TRANS ISOMERASE FKPA"/>
    <property type="match status" value="1"/>
</dbReference>
<evidence type="ECO:0000256" key="1">
    <source>
        <dbReference type="ARBA" id="ARBA00000971"/>
    </source>
</evidence>
<dbReference type="PROSITE" id="PS50059">
    <property type="entry name" value="FKBP_PPIASE"/>
    <property type="match status" value="1"/>
</dbReference>
<comment type="caution">
    <text evidence="8">The sequence shown here is derived from an EMBL/GenBank/DDBJ whole genome shotgun (WGS) entry which is preliminary data.</text>
</comment>
<organism evidence="8 9">
    <name type="scientific">Reticulomyxa filosa</name>
    <dbReference type="NCBI Taxonomy" id="46433"/>
    <lineage>
        <taxon>Eukaryota</taxon>
        <taxon>Sar</taxon>
        <taxon>Rhizaria</taxon>
        <taxon>Retaria</taxon>
        <taxon>Foraminifera</taxon>
        <taxon>Monothalamids</taxon>
        <taxon>Reticulomyxidae</taxon>
        <taxon>Reticulomyxa</taxon>
    </lineage>
</organism>
<feature type="region of interest" description="Disordered" evidence="6">
    <location>
        <begin position="38"/>
        <end position="96"/>
    </location>
</feature>
<feature type="compositionally biased region" description="Basic and acidic residues" evidence="6">
    <location>
        <begin position="66"/>
        <end position="96"/>
    </location>
</feature>
<name>X6LFV4_RETFI</name>
<feature type="domain" description="PPIase FKBP-type" evidence="7">
    <location>
        <begin position="113"/>
        <end position="147"/>
    </location>
</feature>
<gene>
    <name evidence="8" type="ORF">RFI_37447</name>
</gene>